<comment type="caution">
    <text evidence="2">The sequence shown here is derived from an EMBL/GenBank/DDBJ whole genome shotgun (WGS) entry which is preliminary data.</text>
</comment>
<keyword evidence="1" id="KW-1133">Transmembrane helix</keyword>
<name>A0A6M0QTQ0_9RHOB</name>
<keyword evidence="1" id="KW-0812">Transmembrane</keyword>
<proteinExistence type="predicted"/>
<evidence type="ECO:0000256" key="1">
    <source>
        <dbReference type="SAM" id="Phobius"/>
    </source>
</evidence>
<keyword evidence="3" id="KW-1185">Reference proteome</keyword>
<sequence>MPTVADLIASALTDPFRVILLVGLVVTQRRTAALTGTILPLVAGILFVAVVIPLTMGFGAEAGMVKAVGAGLVANTIWLVPIIAIVRFWDSRAR</sequence>
<dbReference type="RefSeq" id="WP_164625724.1">
    <property type="nucleotide sequence ID" value="NZ_JAAIVJ010000006.1"/>
</dbReference>
<keyword evidence="1" id="KW-0472">Membrane</keyword>
<organism evidence="2 3">
    <name type="scientific">Tabrizicola oligotrophica</name>
    <dbReference type="NCBI Taxonomy" id="2710650"/>
    <lineage>
        <taxon>Bacteria</taxon>
        <taxon>Pseudomonadati</taxon>
        <taxon>Pseudomonadota</taxon>
        <taxon>Alphaproteobacteria</taxon>
        <taxon>Rhodobacterales</taxon>
        <taxon>Paracoccaceae</taxon>
        <taxon>Tabrizicola</taxon>
    </lineage>
</organism>
<feature type="transmembrane region" description="Helical" evidence="1">
    <location>
        <begin position="6"/>
        <end position="26"/>
    </location>
</feature>
<evidence type="ECO:0000313" key="3">
    <source>
        <dbReference type="Proteomes" id="UP000477782"/>
    </source>
</evidence>
<feature type="transmembrane region" description="Helical" evidence="1">
    <location>
        <begin position="68"/>
        <end position="89"/>
    </location>
</feature>
<reference evidence="2 3" key="1">
    <citation type="submission" date="2020-02" db="EMBL/GenBank/DDBJ databases">
        <authorList>
            <person name="Chen W.-M."/>
        </authorList>
    </citation>
    <scope>NUCLEOTIDE SEQUENCE [LARGE SCALE GENOMIC DNA]</scope>
    <source>
        <strain evidence="2 3">KMS-5</strain>
    </source>
</reference>
<dbReference type="Proteomes" id="UP000477782">
    <property type="component" value="Unassembled WGS sequence"/>
</dbReference>
<accession>A0A6M0QTQ0</accession>
<dbReference type="EMBL" id="JAAIVJ010000006">
    <property type="protein sequence ID" value="NEY90856.1"/>
    <property type="molecule type" value="Genomic_DNA"/>
</dbReference>
<protein>
    <submittedName>
        <fullName evidence="2">Uncharacterized protein</fullName>
    </submittedName>
</protein>
<feature type="transmembrane region" description="Helical" evidence="1">
    <location>
        <begin position="38"/>
        <end position="56"/>
    </location>
</feature>
<dbReference type="AlphaFoldDB" id="A0A6M0QTQ0"/>
<evidence type="ECO:0000313" key="2">
    <source>
        <dbReference type="EMBL" id="NEY90856.1"/>
    </source>
</evidence>
<gene>
    <name evidence="2" type="ORF">G4Z14_11155</name>
</gene>